<dbReference type="PANTHER" id="PTHR30510">
    <property type="entry name" value="UPF0229 PROTEIN YEAH"/>
    <property type="match status" value="1"/>
</dbReference>
<protein>
    <submittedName>
        <fullName evidence="2">DUF444 family protein</fullName>
    </submittedName>
</protein>
<dbReference type="NCBIfam" id="NF003713">
    <property type="entry name" value="PRK05325.2-5"/>
    <property type="match status" value="1"/>
</dbReference>
<reference evidence="2 3" key="1">
    <citation type="submission" date="2019-12" db="EMBL/GenBank/DDBJ databases">
        <title>Isolation and characterization of three novel carbon monoxide-oxidizing members of Halobacteria from salione crusts and soils.</title>
        <authorList>
            <person name="Myers M.R."/>
            <person name="King G.M."/>
        </authorList>
    </citation>
    <scope>NUCLEOTIDE SEQUENCE [LARGE SCALE GENOMIC DNA]</scope>
    <source>
        <strain evidence="2 3">WSA2</strain>
    </source>
</reference>
<dbReference type="OrthoDB" id="340824at2157"/>
<feature type="compositionally biased region" description="Acidic residues" evidence="1">
    <location>
        <begin position="81"/>
        <end position="96"/>
    </location>
</feature>
<dbReference type="SUPFAM" id="SSF53300">
    <property type="entry name" value="vWA-like"/>
    <property type="match status" value="1"/>
</dbReference>
<organism evidence="2 3">
    <name type="scientific">Halobaculum saliterrae</name>
    <dbReference type="NCBI Taxonomy" id="2073113"/>
    <lineage>
        <taxon>Archaea</taxon>
        <taxon>Methanobacteriati</taxon>
        <taxon>Methanobacteriota</taxon>
        <taxon>Stenosarchaea group</taxon>
        <taxon>Halobacteria</taxon>
        <taxon>Halobacteriales</taxon>
        <taxon>Haloferacaceae</taxon>
        <taxon>Halobaculum</taxon>
    </lineage>
</organism>
<dbReference type="Proteomes" id="UP000437065">
    <property type="component" value="Unassembled WGS sequence"/>
</dbReference>
<feature type="compositionally biased region" description="Basic and acidic residues" evidence="1">
    <location>
        <begin position="12"/>
        <end position="29"/>
    </location>
</feature>
<dbReference type="RefSeq" id="WP_159668197.1">
    <property type="nucleotide sequence ID" value="NZ_WUUS01000008.1"/>
</dbReference>
<dbReference type="InterPro" id="IPR006698">
    <property type="entry name" value="UPF0229"/>
</dbReference>
<dbReference type="AlphaFoldDB" id="A0A6B0T6Y3"/>
<dbReference type="PANTHER" id="PTHR30510:SF2">
    <property type="entry name" value="UPF0229 PROTEIN YEAH"/>
    <property type="match status" value="1"/>
</dbReference>
<keyword evidence="3" id="KW-1185">Reference proteome</keyword>
<accession>A0A6B0T6Y3</accession>
<name>A0A6B0T6Y3_9EURY</name>
<evidence type="ECO:0000256" key="1">
    <source>
        <dbReference type="SAM" id="MobiDB-lite"/>
    </source>
</evidence>
<feature type="compositionally biased region" description="Low complexity" evidence="1">
    <location>
        <begin position="67"/>
        <end position="80"/>
    </location>
</feature>
<evidence type="ECO:0000313" key="2">
    <source>
        <dbReference type="EMBL" id="MXR42259.1"/>
    </source>
</evidence>
<proteinExistence type="predicted"/>
<dbReference type="EMBL" id="WUUS01000008">
    <property type="protein sequence ID" value="MXR42259.1"/>
    <property type="molecule type" value="Genomic_DNA"/>
</dbReference>
<evidence type="ECO:0000313" key="3">
    <source>
        <dbReference type="Proteomes" id="UP000437065"/>
    </source>
</evidence>
<feature type="region of interest" description="Disordered" evidence="1">
    <location>
        <begin position="12"/>
        <end position="103"/>
    </location>
</feature>
<comment type="caution">
    <text evidence="2">The sequence shown here is derived from an EMBL/GenBank/DDBJ whole genome shotgun (WGS) entry which is preliminary data.</text>
</comment>
<gene>
    <name evidence="2" type="ORF">GRX01_13040</name>
</gene>
<sequence>MGLREDLERFREIGEQRRPDLAEFIREGDLSGSSRDAVRIPVKLVDLPSFEYDQRDMGGVGQGGDGTPQPGQPVDVPGDPGDADGDGDEEGEPGEDGGEHGYYEMDPEEFARELDEELGLDLEPKGKRVVEEVEGDFTELTRAGPNSTLDFEQLFKRGLKRKLATDFDEGYVREACRVAGADARAVFEFCREENVLVSLAWIREAIADLEDEGVDLDEYADFDDFVARVERDPVDERIRREGLQQVPFRREDERYRQPEVIERKQKNVVVVNIRDVSGSMRETKRELVERTFTPLDWYLTGKYDEAEFRYVAHDADAWEVERGEFFGIRSGGGTRISSAYELAAEILEEYPFSEWNRYVFAAGDSENSSDDTVENVVPLMRDIPANLHAYVETQPGGNTINATHAEEIERELADRDNVVVARVAGPEDVTDAIRTILSTEGGEDT</sequence>
<dbReference type="Pfam" id="PF04285">
    <property type="entry name" value="DUF444"/>
    <property type="match status" value="1"/>
</dbReference>
<dbReference type="InterPro" id="IPR036465">
    <property type="entry name" value="vWFA_dom_sf"/>
</dbReference>